<dbReference type="OrthoDB" id="9779074at2"/>
<protein>
    <submittedName>
        <fullName evidence="6">AraC family transcriptional regulator</fullName>
    </submittedName>
</protein>
<keyword evidence="3" id="KW-0804">Transcription</keyword>
<feature type="transmembrane region" description="Helical" evidence="4">
    <location>
        <begin position="73"/>
        <end position="91"/>
    </location>
</feature>
<keyword evidence="2" id="KW-0238">DNA-binding</keyword>
<evidence type="ECO:0000256" key="1">
    <source>
        <dbReference type="ARBA" id="ARBA00023015"/>
    </source>
</evidence>
<evidence type="ECO:0000256" key="4">
    <source>
        <dbReference type="SAM" id="Phobius"/>
    </source>
</evidence>
<dbReference type="EMBL" id="SUPL01000003">
    <property type="protein sequence ID" value="TJY36257.1"/>
    <property type="molecule type" value="Genomic_DNA"/>
</dbReference>
<dbReference type="SUPFAM" id="SSF46689">
    <property type="entry name" value="Homeodomain-like"/>
    <property type="match status" value="1"/>
</dbReference>
<dbReference type="AlphaFoldDB" id="A0A4U0EWC3"/>
<feature type="transmembrane region" description="Helical" evidence="4">
    <location>
        <begin position="37"/>
        <end position="53"/>
    </location>
</feature>
<evidence type="ECO:0000313" key="7">
    <source>
        <dbReference type="Proteomes" id="UP000307657"/>
    </source>
</evidence>
<dbReference type="GO" id="GO:0003700">
    <property type="term" value="F:DNA-binding transcription factor activity"/>
    <property type="evidence" value="ECO:0007669"/>
    <property type="project" value="InterPro"/>
</dbReference>
<evidence type="ECO:0000259" key="5">
    <source>
        <dbReference type="PROSITE" id="PS01124"/>
    </source>
</evidence>
<proteinExistence type="predicted"/>
<dbReference type="Gene3D" id="1.10.10.60">
    <property type="entry name" value="Homeodomain-like"/>
    <property type="match status" value="2"/>
</dbReference>
<feature type="domain" description="HTH araC/xylS-type" evidence="5">
    <location>
        <begin position="269"/>
        <end position="373"/>
    </location>
</feature>
<dbReference type="InterPro" id="IPR009057">
    <property type="entry name" value="Homeodomain-like_sf"/>
</dbReference>
<accession>A0A4U0EWC3</accession>
<dbReference type="PANTHER" id="PTHR43280:SF29">
    <property type="entry name" value="ARAC-FAMILY TRANSCRIPTIONAL REGULATOR"/>
    <property type="match status" value="1"/>
</dbReference>
<dbReference type="Pfam" id="PF12833">
    <property type="entry name" value="HTH_18"/>
    <property type="match status" value="1"/>
</dbReference>
<evidence type="ECO:0000256" key="2">
    <source>
        <dbReference type="ARBA" id="ARBA00023125"/>
    </source>
</evidence>
<dbReference type="InterPro" id="IPR018060">
    <property type="entry name" value="HTH_AraC"/>
</dbReference>
<dbReference type="InterPro" id="IPR018062">
    <property type="entry name" value="HTH_AraC-typ_CS"/>
</dbReference>
<feature type="transmembrane region" description="Helical" evidence="4">
    <location>
        <begin position="103"/>
        <end position="122"/>
    </location>
</feature>
<dbReference type="PROSITE" id="PS01124">
    <property type="entry name" value="HTH_ARAC_FAMILY_2"/>
    <property type="match status" value="1"/>
</dbReference>
<dbReference type="RefSeq" id="WP_136842208.1">
    <property type="nucleotide sequence ID" value="NZ_SUPL01000003.1"/>
</dbReference>
<dbReference type="GO" id="GO:0043565">
    <property type="term" value="F:sequence-specific DNA binding"/>
    <property type="evidence" value="ECO:0007669"/>
    <property type="project" value="InterPro"/>
</dbReference>
<dbReference type="PROSITE" id="PS00041">
    <property type="entry name" value="HTH_ARAC_FAMILY_1"/>
    <property type="match status" value="1"/>
</dbReference>
<reference evidence="6 7" key="1">
    <citation type="submission" date="2019-04" db="EMBL/GenBank/DDBJ databases">
        <title>Lacinutrix sp. nov., isolated from marine water.</title>
        <authorList>
            <person name="Kim W."/>
        </authorList>
    </citation>
    <scope>NUCLEOTIDE SEQUENCE [LARGE SCALE GENOMIC DNA]</scope>
    <source>
        <strain evidence="6 7">CAU 1491</strain>
    </source>
</reference>
<gene>
    <name evidence="6" type="ORF">E5167_06205</name>
</gene>
<evidence type="ECO:0000256" key="3">
    <source>
        <dbReference type="ARBA" id="ARBA00023163"/>
    </source>
</evidence>
<keyword evidence="4" id="KW-1133">Transmembrane helix</keyword>
<keyword evidence="1" id="KW-0805">Transcription regulation</keyword>
<feature type="transmembrane region" description="Helical" evidence="4">
    <location>
        <begin position="225"/>
        <end position="249"/>
    </location>
</feature>
<dbReference type="PANTHER" id="PTHR43280">
    <property type="entry name" value="ARAC-FAMILY TRANSCRIPTIONAL REGULATOR"/>
    <property type="match status" value="1"/>
</dbReference>
<feature type="transmembrane region" description="Helical" evidence="4">
    <location>
        <begin position="6"/>
        <end position="28"/>
    </location>
</feature>
<dbReference type="Proteomes" id="UP000307657">
    <property type="component" value="Unassembled WGS sequence"/>
</dbReference>
<feature type="transmembrane region" description="Helical" evidence="4">
    <location>
        <begin position="152"/>
        <end position="173"/>
    </location>
</feature>
<feature type="transmembrane region" description="Helical" evidence="4">
    <location>
        <begin position="185"/>
        <end position="205"/>
    </location>
</feature>
<evidence type="ECO:0000313" key="6">
    <source>
        <dbReference type="EMBL" id="TJY36257.1"/>
    </source>
</evidence>
<sequence length="379" mass="44707">MKYILDAFTILGLGVSFLSFFISLFFLFQKKFKNDHYLYLYISILILGFEMLYKTLIHSRLIYDFQWLYHPGRFHNLLIYPVFLFFVWYVIKPEFKLKPAHKLLLLVFILYGLYVFVSSLFIPSNEKIEMLNAFYNDNRPGPFNYWINVKTLIKSTVIPILFLGVIGYNFFKFKRKTKTIQSKRLIRILSVIIIIYFLFNQFSNLLYRWIYRATKFSMIEWPIDITFICLLLLLLSVLALMVNTGSTFLPPIKYSRSILENDTYKVIIDKAKQHIESNKLYKKEKLTLGELSKSINTNPKYLSQAINDYLQLSFVDFINSYRVEEAKKLMLDKTNANLTLEAIGLMSGFKSKSAFFRAFKKATQLTPNQFLKSKRGSNS</sequence>
<keyword evidence="7" id="KW-1185">Reference proteome</keyword>
<keyword evidence="4" id="KW-0472">Membrane</keyword>
<dbReference type="SMART" id="SM00342">
    <property type="entry name" value="HTH_ARAC"/>
    <property type="match status" value="1"/>
</dbReference>
<comment type="caution">
    <text evidence="6">The sequence shown here is derived from an EMBL/GenBank/DDBJ whole genome shotgun (WGS) entry which is preliminary data.</text>
</comment>
<name>A0A4U0EWC3_9FLAO</name>
<keyword evidence="4" id="KW-0812">Transmembrane</keyword>
<organism evidence="6 7">
    <name type="scientific">Pontimicrobium aquaticum</name>
    <dbReference type="NCBI Taxonomy" id="2565367"/>
    <lineage>
        <taxon>Bacteria</taxon>
        <taxon>Pseudomonadati</taxon>
        <taxon>Bacteroidota</taxon>
        <taxon>Flavobacteriia</taxon>
        <taxon>Flavobacteriales</taxon>
        <taxon>Flavobacteriaceae</taxon>
        <taxon>Pontimicrobium</taxon>
    </lineage>
</organism>